<dbReference type="eggNOG" id="COG2018">
    <property type="taxonomic scope" value="Bacteria"/>
</dbReference>
<name>F5S584_KINKI</name>
<evidence type="ECO:0000313" key="1">
    <source>
        <dbReference type="EMBL" id="EGK11509.1"/>
    </source>
</evidence>
<reference evidence="1 2" key="1">
    <citation type="submission" date="2011-04" db="EMBL/GenBank/DDBJ databases">
        <authorList>
            <person name="Muzny D."/>
            <person name="Qin X."/>
            <person name="Deng J."/>
            <person name="Jiang H."/>
            <person name="Liu Y."/>
            <person name="Qu J."/>
            <person name="Song X.-Z."/>
            <person name="Zhang L."/>
            <person name="Thornton R."/>
            <person name="Coyle M."/>
            <person name="Francisco L."/>
            <person name="Jackson L."/>
            <person name="Javaid M."/>
            <person name="Korchina V."/>
            <person name="Kovar C."/>
            <person name="Mata R."/>
            <person name="Mathew T."/>
            <person name="Ngo R."/>
            <person name="Nguyen L."/>
            <person name="Nguyen N."/>
            <person name="Okwuonu G."/>
            <person name="Ongeri F."/>
            <person name="Pham C."/>
            <person name="Simmons D."/>
            <person name="Wilczek-Boney K."/>
            <person name="Hale W."/>
            <person name="Jakkamsetti A."/>
            <person name="Pham P."/>
            <person name="Ruth R."/>
            <person name="San Lucas F."/>
            <person name="Warren J."/>
            <person name="Zhang J."/>
            <person name="Zhao Z."/>
            <person name="Zhou C."/>
            <person name="Zhu D."/>
            <person name="Lee S."/>
            <person name="Bess C."/>
            <person name="Blankenburg K."/>
            <person name="Forbes L."/>
            <person name="Fu Q."/>
            <person name="Gubbala S."/>
            <person name="Hirani K."/>
            <person name="Jayaseelan J.C."/>
            <person name="Lara F."/>
            <person name="Munidasa M."/>
            <person name="Palculict T."/>
            <person name="Patil S."/>
            <person name="Pu L.-L."/>
            <person name="Saada N."/>
            <person name="Tang L."/>
            <person name="Weissenberger G."/>
            <person name="Zhu Y."/>
            <person name="Hemphill L."/>
            <person name="Shang Y."/>
            <person name="Youmans B."/>
            <person name="Ayvaz T."/>
            <person name="Ross M."/>
            <person name="Santibanez J."/>
            <person name="Aqrawi P."/>
            <person name="Gross S."/>
            <person name="Joshi V."/>
            <person name="Fowler G."/>
            <person name="Nazareth L."/>
            <person name="Reid J."/>
            <person name="Worley K."/>
            <person name="Petrosino J."/>
            <person name="Highlander S."/>
            <person name="Gibbs R."/>
        </authorList>
    </citation>
    <scope>NUCLEOTIDE SEQUENCE [LARGE SCALE GENOMIC DNA]</scope>
    <source>
        <strain evidence="1 2">ATCC 23330</strain>
    </source>
</reference>
<dbReference type="EMBL" id="AFHS01000010">
    <property type="protein sequence ID" value="EGK11509.1"/>
    <property type="molecule type" value="Genomic_DNA"/>
</dbReference>
<accession>F5S584</accession>
<dbReference type="STRING" id="504.KKKWG1_0877"/>
<protein>
    <recommendedName>
        <fullName evidence="3">Roadblock/LAMTOR2 domain-containing protein</fullName>
    </recommendedName>
</protein>
<dbReference type="HOGENOM" id="CLU_139202_2_1_4"/>
<evidence type="ECO:0000313" key="2">
    <source>
        <dbReference type="Proteomes" id="UP000004207"/>
    </source>
</evidence>
<keyword evidence="2" id="KW-1185">Reference proteome</keyword>
<evidence type="ECO:0008006" key="3">
    <source>
        <dbReference type="Google" id="ProtNLM"/>
    </source>
</evidence>
<comment type="caution">
    <text evidence="1">The sequence shown here is derived from an EMBL/GenBank/DDBJ whole genome shotgun (WGS) entry which is preliminary data.</text>
</comment>
<dbReference type="AlphaFoldDB" id="F5S584"/>
<gene>
    <name evidence="1" type="ORF">HMPREF0476_0367</name>
</gene>
<sequence length="132" mass="14902">MQQHRQVRRKSKMTLEEIVKGLSSIKGVVAVAIVDYGSGMMMASHANDTTFDLEAASAGCVNIIRAKMRIKERLNLNDTLHDIQISLYKQIHLICPCTNKDSTFVYLVADREKANLSICRRSLFNAEKLVDF</sequence>
<dbReference type="Proteomes" id="UP000004207">
    <property type="component" value="Unassembled WGS sequence"/>
</dbReference>
<proteinExistence type="predicted"/>
<organism evidence="1 2">
    <name type="scientific">Kingella kingae ATCC 23330</name>
    <dbReference type="NCBI Taxonomy" id="887327"/>
    <lineage>
        <taxon>Bacteria</taxon>
        <taxon>Pseudomonadati</taxon>
        <taxon>Pseudomonadota</taxon>
        <taxon>Betaproteobacteria</taxon>
        <taxon>Neisseriales</taxon>
        <taxon>Neisseriaceae</taxon>
        <taxon>Kingella</taxon>
    </lineage>
</organism>